<reference evidence="3 4" key="2">
    <citation type="journal article" date="2021" name="Curr. Genet.">
        <title>Genetic response to nitrogen starvation in the aggressive Eucalyptus foliar pathogen Teratosphaeria destructans.</title>
        <authorList>
            <person name="Havenga M."/>
            <person name="Wingfield B.D."/>
            <person name="Wingfield M.J."/>
            <person name="Dreyer L.L."/>
            <person name="Roets F."/>
            <person name="Aylward J."/>
        </authorList>
    </citation>
    <scope>NUCLEOTIDE SEQUENCE [LARGE SCALE GENOMIC DNA]</scope>
    <source>
        <strain evidence="3">CMW44962</strain>
    </source>
</reference>
<dbReference type="Proteomes" id="UP001138500">
    <property type="component" value="Unassembled WGS sequence"/>
</dbReference>
<dbReference type="EMBL" id="RIBY02000001">
    <property type="protein sequence ID" value="KAH9845869.1"/>
    <property type="molecule type" value="Genomic_DNA"/>
</dbReference>
<reference evidence="3 4" key="1">
    <citation type="journal article" date="2018" name="IMA Fungus">
        <title>IMA Genome-F 10: Nine draft genome sequences of Claviceps purpurea s.lat., including C. arundinis, C. humidiphila, and C. cf. spartinae, pseudomolecules for the pitch canker pathogen Fusarium circinatum, draft genome of Davidsoniella eucalypti, Grosmannia galeiformis, Quambalaria eucalypti, and Teratosphaeria destructans.</title>
        <authorList>
            <person name="Wingfield B.D."/>
            <person name="Liu M."/>
            <person name="Nguyen H.D."/>
            <person name="Lane F.A."/>
            <person name="Morgan S.W."/>
            <person name="De Vos L."/>
            <person name="Wilken P.M."/>
            <person name="Duong T.A."/>
            <person name="Aylward J."/>
            <person name="Coetzee M.P."/>
            <person name="Dadej K."/>
            <person name="De Beer Z.W."/>
            <person name="Findlay W."/>
            <person name="Havenga M."/>
            <person name="Kolarik M."/>
            <person name="Menzies J.G."/>
            <person name="Naidoo K."/>
            <person name="Pochopski O."/>
            <person name="Shoukouhi P."/>
            <person name="Santana Q.C."/>
            <person name="Seifert K.A."/>
            <person name="Soal N."/>
            <person name="Steenkamp E.T."/>
            <person name="Tatham C.T."/>
            <person name="van der Nest M.A."/>
            <person name="Wingfield M.J."/>
        </authorList>
    </citation>
    <scope>NUCLEOTIDE SEQUENCE [LARGE SCALE GENOMIC DNA]</scope>
    <source>
        <strain evidence="3">CMW44962</strain>
    </source>
</reference>
<evidence type="ECO:0000313" key="4">
    <source>
        <dbReference type="Proteomes" id="UP001138500"/>
    </source>
</evidence>
<organism evidence="3 4">
    <name type="scientific">Teratosphaeria destructans</name>
    <dbReference type="NCBI Taxonomy" id="418781"/>
    <lineage>
        <taxon>Eukaryota</taxon>
        <taxon>Fungi</taxon>
        <taxon>Dikarya</taxon>
        <taxon>Ascomycota</taxon>
        <taxon>Pezizomycotina</taxon>
        <taxon>Dothideomycetes</taxon>
        <taxon>Dothideomycetidae</taxon>
        <taxon>Mycosphaerellales</taxon>
        <taxon>Teratosphaeriaceae</taxon>
        <taxon>Teratosphaeria</taxon>
    </lineage>
</organism>
<protein>
    <submittedName>
        <fullName evidence="3">Uncharacterized protein</fullName>
    </submittedName>
</protein>
<feature type="signal peptide" evidence="2">
    <location>
        <begin position="1"/>
        <end position="20"/>
    </location>
</feature>
<keyword evidence="4" id="KW-1185">Reference proteome</keyword>
<name>A0A9W7W793_9PEZI</name>
<keyword evidence="2" id="KW-0732">Signal</keyword>
<gene>
    <name evidence="3" type="ORF">Tdes44962_MAKER00079</name>
</gene>
<feature type="compositionally biased region" description="Basic and acidic residues" evidence="1">
    <location>
        <begin position="84"/>
        <end position="94"/>
    </location>
</feature>
<feature type="chain" id="PRO_5040805395" evidence="2">
    <location>
        <begin position="21"/>
        <end position="94"/>
    </location>
</feature>
<evidence type="ECO:0000313" key="3">
    <source>
        <dbReference type="EMBL" id="KAH9845869.1"/>
    </source>
</evidence>
<sequence>MQAFHILAALLAAFAGTTVAGVVKTDGCPNTCGSGPPGKPCTEDCTQWKGGISSGTCKGSFPVRGDESSQRPTGVSAALTIGSRHRDQPERPPR</sequence>
<evidence type="ECO:0000256" key="1">
    <source>
        <dbReference type="SAM" id="MobiDB-lite"/>
    </source>
</evidence>
<evidence type="ECO:0000256" key="2">
    <source>
        <dbReference type="SAM" id="SignalP"/>
    </source>
</evidence>
<feature type="region of interest" description="Disordered" evidence="1">
    <location>
        <begin position="56"/>
        <end position="94"/>
    </location>
</feature>
<dbReference type="AlphaFoldDB" id="A0A9W7W793"/>
<accession>A0A9W7W793</accession>
<proteinExistence type="predicted"/>
<comment type="caution">
    <text evidence="3">The sequence shown here is derived from an EMBL/GenBank/DDBJ whole genome shotgun (WGS) entry which is preliminary data.</text>
</comment>